<gene>
    <name evidence="2" type="ORF">LC_TR2482_c0_g1_i1_g.7871</name>
    <name evidence="3" type="ORF">LE_TR9403_c0_g1_i1_g.31770</name>
</gene>
<evidence type="ECO:0000313" key="3">
    <source>
        <dbReference type="EMBL" id="JAU68951.1"/>
    </source>
</evidence>
<evidence type="ECO:0000313" key="2">
    <source>
        <dbReference type="EMBL" id="JAU50243.1"/>
    </source>
</evidence>
<organism evidence="3">
    <name type="scientific">Noccaea caerulescens</name>
    <name type="common">Alpine penny-cress</name>
    <name type="synonym">Thlaspi caerulescens</name>
    <dbReference type="NCBI Taxonomy" id="107243"/>
    <lineage>
        <taxon>Eukaryota</taxon>
        <taxon>Viridiplantae</taxon>
        <taxon>Streptophyta</taxon>
        <taxon>Embryophyta</taxon>
        <taxon>Tracheophyta</taxon>
        <taxon>Spermatophyta</taxon>
        <taxon>Magnoliopsida</taxon>
        <taxon>eudicotyledons</taxon>
        <taxon>Gunneridae</taxon>
        <taxon>Pentapetalae</taxon>
        <taxon>rosids</taxon>
        <taxon>malvids</taxon>
        <taxon>Brassicales</taxon>
        <taxon>Brassicaceae</taxon>
        <taxon>Coluteocarpeae</taxon>
        <taxon>Noccaea</taxon>
    </lineage>
</organism>
<reference evidence="3" key="1">
    <citation type="submission" date="2016-07" db="EMBL/GenBank/DDBJ databases">
        <title>De novo transcriptome assembly of four accessions of the metal hyperaccumulator plant Noccaea caerulescens.</title>
        <authorList>
            <person name="Blande D."/>
            <person name="Halimaa P."/>
            <person name="Tervahauta A.I."/>
            <person name="Aarts M.G."/>
            <person name="Karenlampi S.O."/>
        </authorList>
    </citation>
    <scope>NUCLEOTIDE SEQUENCE</scope>
</reference>
<protein>
    <recommendedName>
        <fullName evidence="4">Cystatin domain-containing protein</fullName>
    </recommendedName>
</protein>
<dbReference type="InterPro" id="IPR006525">
    <property type="entry name" value="Cystatin-related_pln"/>
</dbReference>
<dbReference type="SUPFAM" id="SSF54403">
    <property type="entry name" value="Cystatin/monellin"/>
    <property type="match status" value="1"/>
</dbReference>
<dbReference type="EMBL" id="GEVL01008390">
    <property type="protein sequence ID" value="JAU68951.1"/>
    <property type="molecule type" value="Transcribed_RNA"/>
</dbReference>
<feature type="compositionally biased region" description="Low complexity" evidence="1">
    <location>
        <begin position="32"/>
        <end position="47"/>
    </location>
</feature>
<dbReference type="InterPro" id="IPR046350">
    <property type="entry name" value="Cystatin_sf"/>
</dbReference>
<evidence type="ECO:0008006" key="4">
    <source>
        <dbReference type="Google" id="ProtNLM"/>
    </source>
</evidence>
<dbReference type="NCBIfam" id="TIGR01638">
    <property type="entry name" value="Atha_cystat_rel"/>
    <property type="match status" value="1"/>
</dbReference>
<dbReference type="PANTHER" id="PTHR31228">
    <property type="entry name" value="CYSTATIN/MONELLIN SUPERFAMILY PROTEIN"/>
    <property type="match status" value="1"/>
</dbReference>
<dbReference type="Gene3D" id="3.10.450.10">
    <property type="match status" value="1"/>
</dbReference>
<feature type="region of interest" description="Disordered" evidence="1">
    <location>
        <begin position="1"/>
        <end position="50"/>
    </location>
</feature>
<feature type="compositionally biased region" description="Basic and acidic residues" evidence="1">
    <location>
        <begin position="10"/>
        <end position="22"/>
    </location>
</feature>
<proteinExistence type="predicted"/>
<dbReference type="AlphaFoldDB" id="A0A1J3HL04"/>
<sequence>MDPEVVVDVRSGESDPKRQKLETDEETYDAMSSSSSSCNGYSSSEDSLGYTSEDSRLFDAEYKKSGSYDFDASRVGAIVVFHPVVFEESYYATEPETDGELMARLSRVALNKYNDDENKNLEFVRAVKANWSLGGGHIFSITFEAKDPTSETMPFHAKVGWIPLDTRVYHVKPKTMMT</sequence>
<dbReference type="EMBL" id="GEVK01002589">
    <property type="protein sequence ID" value="JAU50243.1"/>
    <property type="molecule type" value="Transcribed_RNA"/>
</dbReference>
<dbReference type="PANTHER" id="PTHR31228:SF22">
    <property type="entry name" value="CYSTATIN_MONELLIN SUPERFAMILY PROTEIN"/>
    <property type="match status" value="1"/>
</dbReference>
<name>A0A1J3HL04_NOCCA</name>
<accession>A0A1J3HL04</accession>
<evidence type="ECO:0000256" key="1">
    <source>
        <dbReference type="SAM" id="MobiDB-lite"/>
    </source>
</evidence>